<sequence>MRNGELIRTALQSLRSNRKRSFLTMIGIIIGIASVIAILALGKGVKVKILSSLQANQAGEQTALLTYKPDDNTDMEPGLNQDDVEMVRNAGFKDVRNVYIKQETEDTNIPVNVLGYDHPLRTTMQSSAPDVDVVAGHKWTSSDNQQGNQVAMISESQAKRFFNSTSDAVKGAVTINNASYTIVGVYKSNPDNIDVPELYVPKKTYFRGQSSETGNTLAVVVAKGGNVSKVGKEVQSLLHQKGTHYDEGYYSFTDMAQMLEGISAVIDSLTYFIVLIGSISLVIAGIGVMNMMYISVSERTQEIGIRLAVGATSRQIMWQFLLEAVALTLTGGLIGFVLGAVLAIVISQFLPFNAIVTFGHFLLAFGVSTAVGIIFGLLPARQAANKNLIDILR</sequence>
<evidence type="ECO:0000256" key="1">
    <source>
        <dbReference type="ARBA" id="ARBA00004651"/>
    </source>
</evidence>
<gene>
    <name evidence="10" type="ORF">R54876_GBNLAHCA_01313</name>
</gene>
<dbReference type="RefSeq" id="WP_349642286.1">
    <property type="nucleotide sequence ID" value="NZ_CAWVOH010000003.1"/>
</dbReference>
<evidence type="ECO:0000313" key="10">
    <source>
        <dbReference type="EMBL" id="CAK8054738.1"/>
    </source>
</evidence>
<evidence type="ECO:0000256" key="3">
    <source>
        <dbReference type="ARBA" id="ARBA00022692"/>
    </source>
</evidence>
<dbReference type="Pfam" id="PF02687">
    <property type="entry name" value="FtsX"/>
    <property type="match status" value="1"/>
</dbReference>
<evidence type="ECO:0000256" key="5">
    <source>
        <dbReference type="ARBA" id="ARBA00023136"/>
    </source>
</evidence>
<evidence type="ECO:0000256" key="7">
    <source>
        <dbReference type="SAM" id="Phobius"/>
    </source>
</evidence>
<evidence type="ECO:0000256" key="6">
    <source>
        <dbReference type="ARBA" id="ARBA00038076"/>
    </source>
</evidence>
<feature type="domain" description="ABC3 transporter permease C-terminal" evidence="8">
    <location>
        <begin position="275"/>
        <end position="387"/>
    </location>
</feature>
<keyword evidence="5 7" id="KW-0472">Membrane</keyword>
<dbReference type="InterPro" id="IPR025857">
    <property type="entry name" value="MacB_PCD"/>
</dbReference>
<organism evidence="10 11">
    <name type="scientific">Eupransor demetentiae</name>
    <dbReference type="NCBI Taxonomy" id="3109584"/>
    <lineage>
        <taxon>Bacteria</taxon>
        <taxon>Bacillati</taxon>
        <taxon>Bacillota</taxon>
        <taxon>Bacilli</taxon>
        <taxon>Lactobacillales</taxon>
        <taxon>Lactobacillaceae</taxon>
        <taxon>Eupransor</taxon>
    </lineage>
</organism>
<reference evidence="10 11" key="1">
    <citation type="submission" date="2024-01" db="EMBL/GenBank/DDBJ databases">
        <authorList>
            <person name="Botero Cardona J."/>
        </authorList>
    </citation>
    <scope>NUCLEOTIDE SEQUENCE [LARGE SCALE GENOMIC DNA]</scope>
    <source>
        <strain evidence="10 11">LMG 33000</strain>
    </source>
</reference>
<name>A0ABP0ETY4_9LACO</name>
<keyword evidence="4 7" id="KW-1133">Transmembrane helix</keyword>
<proteinExistence type="inferred from homology"/>
<comment type="caution">
    <text evidence="10">The sequence shown here is derived from an EMBL/GenBank/DDBJ whole genome shotgun (WGS) entry which is preliminary data.</text>
</comment>
<protein>
    <submittedName>
        <fullName evidence="10">Permease component (SalY)</fullName>
    </submittedName>
</protein>
<dbReference type="PANTHER" id="PTHR30572">
    <property type="entry name" value="MEMBRANE COMPONENT OF TRANSPORTER-RELATED"/>
    <property type="match status" value="1"/>
</dbReference>
<dbReference type="InterPro" id="IPR003838">
    <property type="entry name" value="ABC3_permease_C"/>
</dbReference>
<dbReference type="EMBL" id="CAWVOH010000003">
    <property type="protein sequence ID" value="CAK8054738.1"/>
    <property type="molecule type" value="Genomic_DNA"/>
</dbReference>
<feature type="transmembrane region" description="Helical" evidence="7">
    <location>
        <begin position="358"/>
        <end position="378"/>
    </location>
</feature>
<dbReference type="PANTHER" id="PTHR30572:SF4">
    <property type="entry name" value="ABC TRANSPORTER PERMEASE YTRF"/>
    <property type="match status" value="1"/>
</dbReference>
<accession>A0ABP0ETY4</accession>
<dbReference type="Pfam" id="PF12704">
    <property type="entry name" value="MacB_PCD"/>
    <property type="match status" value="1"/>
</dbReference>
<evidence type="ECO:0000256" key="2">
    <source>
        <dbReference type="ARBA" id="ARBA00022475"/>
    </source>
</evidence>
<evidence type="ECO:0000313" key="11">
    <source>
        <dbReference type="Proteomes" id="UP001314241"/>
    </source>
</evidence>
<comment type="similarity">
    <text evidence="6">Belongs to the ABC-4 integral membrane protein family.</text>
</comment>
<comment type="subcellular location">
    <subcellularLocation>
        <location evidence="1">Cell membrane</location>
        <topology evidence="1">Multi-pass membrane protein</topology>
    </subcellularLocation>
</comment>
<keyword evidence="3 7" id="KW-0812">Transmembrane</keyword>
<feature type="transmembrane region" description="Helical" evidence="7">
    <location>
        <begin position="320"/>
        <end position="346"/>
    </location>
</feature>
<keyword evidence="11" id="KW-1185">Reference proteome</keyword>
<feature type="transmembrane region" description="Helical" evidence="7">
    <location>
        <begin position="21"/>
        <end position="42"/>
    </location>
</feature>
<keyword evidence="2" id="KW-1003">Cell membrane</keyword>
<dbReference type="Proteomes" id="UP001314241">
    <property type="component" value="Unassembled WGS sequence"/>
</dbReference>
<evidence type="ECO:0000259" key="8">
    <source>
        <dbReference type="Pfam" id="PF02687"/>
    </source>
</evidence>
<evidence type="ECO:0000259" key="9">
    <source>
        <dbReference type="Pfam" id="PF12704"/>
    </source>
</evidence>
<feature type="transmembrane region" description="Helical" evidence="7">
    <location>
        <begin position="269"/>
        <end position="289"/>
    </location>
</feature>
<feature type="domain" description="MacB-like periplasmic core" evidence="9">
    <location>
        <begin position="21"/>
        <end position="236"/>
    </location>
</feature>
<dbReference type="InterPro" id="IPR050250">
    <property type="entry name" value="Macrolide_Exporter_MacB"/>
</dbReference>
<evidence type="ECO:0000256" key="4">
    <source>
        <dbReference type="ARBA" id="ARBA00022989"/>
    </source>
</evidence>